<name>A0A1L5F5B2_CLOKL</name>
<dbReference type="InterPro" id="IPR009057">
    <property type="entry name" value="Homeodomain-like_sf"/>
</dbReference>
<evidence type="ECO:0000256" key="2">
    <source>
        <dbReference type="PROSITE-ProRule" id="PRU00335"/>
    </source>
</evidence>
<dbReference type="Proteomes" id="UP000184604">
    <property type="component" value="Chromosome"/>
</dbReference>
<feature type="DNA-binding region" description="H-T-H motif" evidence="2">
    <location>
        <begin position="35"/>
        <end position="54"/>
    </location>
</feature>
<reference evidence="4 5" key="1">
    <citation type="submission" date="2016-12" db="EMBL/GenBank/DDBJ databases">
        <title>Complete genome sequence of Clostridium kluyveri JZZ isolated from the pit mud of a Chinese flavor liquor-making factory.</title>
        <authorList>
            <person name="Wang Y."/>
        </authorList>
    </citation>
    <scope>NUCLEOTIDE SEQUENCE [LARGE SCALE GENOMIC DNA]</scope>
    <source>
        <strain evidence="4 5">JZZ</strain>
    </source>
</reference>
<evidence type="ECO:0000313" key="4">
    <source>
        <dbReference type="EMBL" id="APM38201.1"/>
    </source>
</evidence>
<evidence type="ECO:0000259" key="3">
    <source>
        <dbReference type="PROSITE" id="PS50977"/>
    </source>
</evidence>
<dbReference type="PROSITE" id="PS50977">
    <property type="entry name" value="HTH_TETR_2"/>
    <property type="match status" value="1"/>
</dbReference>
<dbReference type="OrthoDB" id="9812484at2"/>
<dbReference type="GO" id="GO:0003677">
    <property type="term" value="F:DNA binding"/>
    <property type="evidence" value="ECO:0007669"/>
    <property type="project" value="UniProtKB-UniRule"/>
</dbReference>
<gene>
    <name evidence="4" type="ORF">BS101_05320</name>
</gene>
<accession>A0A1L5F5B2</accession>
<organism evidence="4 5">
    <name type="scientific">Clostridium kluyveri</name>
    <dbReference type="NCBI Taxonomy" id="1534"/>
    <lineage>
        <taxon>Bacteria</taxon>
        <taxon>Bacillati</taxon>
        <taxon>Bacillota</taxon>
        <taxon>Clostridia</taxon>
        <taxon>Eubacteriales</taxon>
        <taxon>Clostridiaceae</taxon>
        <taxon>Clostridium</taxon>
    </lineage>
</organism>
<dbReference type="InterPro" id="IPR001647">
    <property type="entry name" value="HTH_TetR"/>
</dbReference>
<evidence type="ECO:0000313" key="5">
    <source>
        <dbReference type="Proteomes" id="UP000184604"/>
    </source>
</evidence>
<proteinExistence type="predicted"/>
<dbReference type="SUPFAM" id="SSF46689">
    <property type="entry name" value="Homeodomain-like"/>
    <property type="match status" value="1"/>
</dbReference>
<dbReference type="EMBL" id="CP018335">
    <property type="protein sequence ID" value="APM38201.1"/>
    <property type="molecule type" value="Genomic_DNA"/>
</dbReference>
<dbReference type="AlphaFoldDB" id="A0A1L5F5B2"/>
<evidence type="ECO:0000256" key="1">
    <source>
        <dbReference type="ARBA" id="ARBA00023125"/>
    </source>
</evidence>
<keyword evidence="1 2" id="KW-0238">DNA-binding</keyword>
<dbReference type="RefSeq" id="WP_073537884.1">
    <property type="nucleotide sequence ID" value="NZ_CP018335.1"/>
</dbReference>
<feature type="domain" description="HTH tetR-type" evidence="3">
    <location>
        <begin position="12"/>
        <end position="72"/>
    </location>
</feature>
<dbReference type="Gene3D" id="1.10.357.10">
    <property type="entry name" value="Tetracycline Repressor, domain 2"/>
    <property type="match status" value="1"/>
</dbReference>
<protein>
    <submittedName>
        <fullName evidence="4">TetR family transcriptional regulator</fullName>
    </submittedName>
</protein>
<sequence length="198" mass="23177">MSPKIFDIQERENIKIQMMEAGFLLVKEYGMTHASVEKVTKAVGLGKSTFYNFFHSKEIFICEIIKYQRDRAKQFFTDILGDRDRMSMSEGKEFLKKIIFSENSIYKYLTMEDIDKLKAALPLEYVIDFNVEKKVMDGLFGHVEGVREDIDYKVVANLIKIMALSMMGKEELHQDALERTLEQMYNLLFSCIFKENTN</sequence>